<sequence>MTNENLSESGDSEQTPIKIIRVTLGNQSKICCLIERGPQIEP</sequence>
<comment type="caution">
    <text evidence="1">The sequence shown here is derived from an EMBL/GenBank/DDBJ whole genome shotgun (WGS) entry which is preliminary data.</text>
</comment>
<dbReference type="AlphaFoldDB" id="A0A9N9AWF2"/>
<reference evidence="1" key="1">
    <citation type="submission" date="2021-06" db="EMBL/GenBank/DDBJ databases">
        <authorList>
            <person name="Kallberg Y."/>
            <person name="Tangrot J."/>
            <person name="Rosling A."/>
        </authorList>
    </citation>
    <scope>NUCLEOTIDE SEQUENCE</scope>
    <source>
        <strain evidence="1">MA453B</strain>
    </source>
</reference>
<dbReference type="EMBL" id="CAJVPY010002065">
    <property type="protein sequence ID" value="CAG8547177.1"/>
    <property type="molecule type" value="Genomic_DNA"/>
</dbReference>
<proteinExistence type="predicted"/>
<dbReference type="Proteomes" id="UP000789405">
    <property type="component" value="Unassembled WGS sequence"/>
</dbReference>
<keyword evidence="2" id="KW-1185">Reference proteome</keyword>
<evidence type="ECO:0000313" key="1">
    <source>
        <dbReference type="EMBL" id="CAG8547177.1"/>
    </source>
</evidence>
<accession>A0A9N9AWF2</accession>
<name>A0A9N9AWF2_9GLOM</name>
<protein>
    <submittedName>
        <fullName evidence="1">19474_t:CDS:1</fullName>
    </submittedName>
</protein>
<evidence type="ECO:0000313" key="2">
    <source>
        <dbReference type="Proteomes" id="UP000789405"/>
    </source>
</evidence>
<gene>
    <name evidence="1" type="ORF">DERYTH_LOCUS5088</name>
</gene>
<organism evidence="1 2">
    <name type="scientific">Dentiscutata erythropus</name>
    <dbReference type="NCBI Taxonomy" id="1348616"/>
    <lineage>
        <taxon>Eukaryota</taxon>
        <taxon>Fungi</taxon>
        <taxon>Fungi incertae sedis</taxon>
        <taxon>Mucoromycota</taxon>
        <taxon>Glomeromycotina</taxon>
        <taxon>Glomeromycetes</taxon>
        <taxon>Diversisporales</taxon>
        <taxon>Gigasporaceae</taxon>
        <taxon>Dentiscutata</taxon>
    </lineage>
</organism>